<evidence type="ECO:0000313" key="2">
    <source>
        <dbReference type="EMBL" id="CAA9381927.1"/>
    </source>
</evidence>
<dbReference type="CDD" id="cd01012">
    <property type="entry name" value="YcaC_related"/>
    <property type="match status" value="1"/>
</dbReference>
<dbReference type="Gene3D" id="3.40.50.850">
    <property type="entry name" value="Isochorismatase-like"/>
    <property type="match status" value="1"/>
</dbReference>
<protein>
    <submittedName>
        <fullName evidence="2">Isochorismatase</fullName>
        <ecNumber evidence="2">3.3.2.1</ecNumber>
    </submittedName>
</protein>
<accession>A0A6J4N9Q3</accession>
<dbReference type="PANTHER" id="PTHR14119">
    <property type="entry name" value="HYDROLASE"/>
    <property type="match status" value="1"/>
</dbReference>
<dbReference type="GO" id="GO:0008908">
    <property type="term" value="F:isochorismatase activity"/>
    <property type="evidence" value="ECO:0007669"/>
    <property type="project" value="UniProtKB-EC"/>
</dbReference>
<proteinExistence type="predicted"/>
<gene>
    <name evidence="2" type="ORF">AVDCRST_MAG74-579</name>
</gene>
<feature type="domain" description="Isochorismatase-like" evidence="1">
    <location>
        <begin position="12"/>
        <end position="162"/>
    </location>
</feature>
<organism evidence="2">
    <name type="scientific">uncultured Pyrinomonadaceae bacterium</name>
    <dbReference type="NCBI Taxonomy" id="2283094"/>
    <lineage>
        <taxon>Bacteria</taxon>
        <taxon>Pseudomonadati</taxon>
        <taxon>Acidobacteriota</taxon>
        <taxon>Blastocatellia</taxon>
        <taxon>Blastocatellales</taxon>
        <taxon>Pyrinomonadaceae</taxon>
        <taxon>environmental samples</taxon>
    </lineage>
</organism>
<dbReference type="PANTHER" id="PTHR14119:SF3">
    <property type="entry name" value="ISOCHORISMATASE DOMAIN-CONTAINING PROTEIN 2"/>
    <property type="match status" value="1"/>
</dbReference>
<dbReference type="EMBL" id="CADCUR010000033">
    <property type="protein sequence ID" value="CAA9381927.1"/>
    <property type="molecule type" value="Genomic_DNA"/>
</dbReference>
<dbReference type="InterPro" id="IPR036380">
    <property type="entry name" value="Isochorismatase-like_sf"/>
</dbReference>
<evidence type="ECO:0000259" key="1">
    <source>
        <dbReference type="Pfam" id="PF00857"/>
    </source>
</evidence>
<dbReference type="SUPFAM" id="SSF52499">
    <property type="entry name" value="Isochorismatase-like hydrolases"/>
    <property type="match status" value="1"/>
</dbReference>
<keyword evidence="2" id="KW-0378">Hydrolase</keyword>
<name>A0A6J4N9Q3_9BACT</name>
<dbReference type="InterPro" id="IPR000868">
    <property type="entry name" value="Isochorismatase-like_dom"/>
</dbReference>
<reference evidence="2" key="1">
    <citation type="submission" date="2020-02" db="EMBL/GenBank/DDBJ databases">
        <authorList>
            <person name="Meier V. D."/>
        </authorList>
    </citation>
    <scope>NUCLEOTIDE SEQUENCE</scope>
    <source>
        <strain evidence="2">AVDCRST_MAG74</strain>
    </source>
</reference>
<dbReference type="AlphaFoldDB" id="A0A6J4N9Q3"/>
<dbReference type="InterPro" id="IPR050993">
    <property type="entry name" value="Isochorismatase_domain"/>
</dbReference>
<dbReference type="EC" id="3.3.2.1" evidence="2"/>
<sequence>MLHPKILDRNRAALIVVDFQEAFRSPINDFAQIAARISIAVRGFQILNLPIIVTEQYPKGLGKTSEEILLSLPPDFEIIEKTAFSSCGASQFMEKLRASSATQIALCGLEAHVCVNQTAHDLLNENFEVHLLTDCVSSRFTPDKETALRKMQGNGVVPSSVEMALFELMRDAKHEQFKEIQELIK</sequence>
<dbReference type="Pfam" id="PF00857">
    <property type="entry name" value="Isochorismatase"/>
    <property type="match status" value="1"/>
</dbReference>